<feature type="transmembrane region" description="Helical" evidence="1">
    <location>
        <begin position="43"/>
        <end position="61"/>
    </location>
</feature>
<dbReference type="PANTHER" id="PTHR43745:SF2">
    <property type="entry name" value="NITROREDUCTASE MJ1384-RELATED"/>
    <property type="match status" value="1"/>
</dbReference>
<feature type="domain" description="Nitroreductase" evidence="2">
    <location>
        <begin position="256"/>
        <end position="424"/>
    </location>
</feature>
<dbReference type="PANTHER" id="PTHR43745">
    <property type="entry name" value="NITROREDUCTASE MJ1384-RELATED"/>
    <property type="match status" value="1"/>
</dbReference>
<keyword evidence="4" id="KW-1185">Reference proteome</keyword>
<dbReference type="InterPro" id="IPR052544">
    <property type="entry name" value="Bacteriocin_Proc_Enz"/>
</dbReference>
<protein>
    <recommendedName>
        <fullName evidence="2">Nitroreductase domain-containing protein</fullName>
    </recommendedName>
</protein>
<name>A0A062XRW7_9BACT</name>
<keyword evidence="1" id="KW-1133">Transmembrane helix</keyword>
<dbReference type="Gene3D" id="3.40.109.10">
    <property type="entry name" value="NADH Oxidase"/>
    <property type="match status" value="2"/>
</dbReference>
<sequence>MAQNPHIGVVKALVLLPLVVVFLWTVAAKLWGRPVSPSQIRALVALLLAFYLAATAFLGLFWMSRMELPVFDWHYLMGYGLLLVALWHLWLEWPQLLRFFSRLREERHLKWFLLAAGGSGAVALSAVFGGLELFQLRREEPASLQAGSAAPTPVPPVFPTAVPHVVGPAGVSPGPSGFAKSEARQAVAYMARESSASLGGLVRRGLFFGPKVASLRNVGGKTLIPLPPPLVQVGTGLPGALGWLSRPSAPRCGACPLAELATLLFAANGVTEVRRLGGETVYLRAAPSAGALYPVEVYLVNVGAGELAPGVYVYVPQEHGLLPVAGAYDARAWARALGFSEGAVVSGPVVVFTTVFQRTVWKYGSRSYRYVVLDAGHAVANFWLVASALSWPVEVTPFFADPEVEALVGLSPDEEGVVAVGVFGRLPGEPRLLPAFSEVRVTGDWEREELTRLSHRLTRWQWTEGEPWVWQPRWVATAASGHGPDLLQLIKNRRSYRRFSPQPLSSGQLATLLSRLEPMAALVPGGTGVEVRAVVVRDEALSPGVYRWWPGEGGLQLVKSGSFGRALYRAGFSQELLERAAAAVVFSLDEQTLASTFGRRGFRVGLLATGMLGEVVYLAAGEVGLRACGVGAFADNELSALLELPEGTSPVYLVALGKE</sequence>
<evidence type="ECO:0000256" key="1">
    <source>
        <dbReference type="SAM" id="Phobius"/>
    </source>
</evidence>
<dbReference type="EMBL" id="JMFG01000020">
    <property type="protein sequence ID" value="KDA53563.1"/>
    <property type="molecule type" value="Genomic_DNA"/>
</dbReference>
<dbReference type="NCBIfam" id="TIGR03605">
    <property type="entry name" value="antibiot_sagB"/>
    <property type="match status" value="1"/>
</dbReference>
<reference evidence="3 4" key="1">
    <citation type="submission" date="2014-04" db="EMBL/GenBank/DDBJ databases">
        <title>The Genome Sequence of Thermoanaerobaculum aquaticum MP-01, The First Cultivated Group 23 Acidobacterium.</title>
        <authorList>
            <person name="Stamps B.W."/>
            <person name="Losey N.A."/>
            <person name="Lawson P.A."/>
            <person name="Stevenson B.S."/>
        </authorList>
    </citation>
    <scope>NUCLEOTIDE SEQUENCE [LARGE SCALE GENOMIC DNA]</scope>
    <source>
        <strain evidence="3 4">MP-01</strain>
    </source>
</reference>
<dbReference type="Pfam" id="PF00881">
    <property type="entry name" value="Nitroreductase"/>
    <property type="match status" value="2"/>
</dbReference>
<dbReference type="CDD" id="cd02142">
    <property type="entry name" value="McbC_SagB-like_oxidoreductase"/>
    <property type="match status" value="2"/>
</dbReference>
<keyword evidence="1" id="KW-0812">Transmembrane</keyword>
<dbReference type="Proteomes" id="UP000027284">
    <property type="component" value="Unassembled WGS sequence"/>
</dbReference>
<feature type="transmembrane region" description="Helical" evidence="1">
    <location>
        <begin position="73"/>
        <end position="91"/>
    </location>
</feature>
<dbReference type="GO" id="GO:0016491">
    <property type="term" value="F:oxidoreductase activity"/>
    <property type="evidence" value="ECO:0007669"/>
    <property type="project" value="InterPro"/>
</dbReference>
<evidence type="ECO:0000259" key="2">
    <source>
        <dbReference type="Pfam" id="PF00881"/>
    </source>
</evidence>
<organism evidence="3 4">
    <name type="scientific">Thermoanaerobaculum aquaticum</name>
    <dbReference type="NCBI Taxonomy" id="1312852"/>
    <lineage>
        <taxon>Bacteria</taxon>
        <taxon>Pseudomonadati</taxon>
        <taxon>Acidobacteriota</taxon>
        <taxon>Thermoanaerobaculia</taxon>
        <taxon>Thermoanaerobaculales</taxon>
        <taxon>Thermoanaerobaculaceae</taxon>
        <taxon>Thermoanaerobaculum</taxon>
    </lineage>
</organism>
<evidence type="ECO:0000313" key="4">
    <source>
        <dbReference type="Proteomes" id="UP000027284"/>
    </source>
</evidence>
<dbReference type="AlphaFoldDB" id="A0A062XRW7"/>
<dbReference type="InterPro" id="IPR000415">
    <property type="entry name" value="Nitroreductase-like"/>
</dbReference>
<feature type="domain" description="Nitroreductase" evidence="2">
    <location>
        <begin position="490"/>
        <end position="658"/>
    </location>
</feature>
<feature type="transmembrane region" description="Helical" evidence="1">
    <location>
        <begin position="12"/>
        <end position="31"/>
    </location>
</feature>
<dbReference type="STRING" id="1312852.EG19_05010"/>
<dbReference type="SUPFAM" id="SSF55469">
    <property type="entry name" value="FMN-dependent nitroreductase-like"/>
    <property type="match status" value="2"/>
</dbReference>
<accession>A0A062XRW7</accession>
<evidence type="ECO:0000313" key="3">
    <source>
        <dbReference type="EMBL" id="KDA53563.1"/>
    </source>
</evidence>
<gene>
    <name evidence="3" type="ORF">EG19_05010</name>
</gene>
<feature type="transmembrane region" description="Helical" evidence="1">
    <location>
        <begin position="111"/>
        <end position="131"/>
    </location>
</feature>
<dbReference type="InterPro" id="IPR029479">
    <property type="entry name" value="Nitroreductase"/>
</dbReference>
<proteinExistence type="predicted"/>
<keyword evidence="1" id="KW-0472">Membrane</keyword>
<dbReference type="InterPro" id="IPR020051">
    <property type="entry name" value="SagB-type_dehydrogenase"/>
</dbReference>
<comment type="caution">
    <text evidence="3">The sequence shown here is derived from an EMBL/GenBank/DDBJ whole genome shotgun (WGS) entry which is preliminary data.</text>
</comment>